<dbReference type="GeneID" id="11533704"/>
<dbReference type="GO" id="GO:0031491">
    <property type="term" value="F:nucleosome binding"/>
    <property type="evidence" value="ECO:0007669"/>
    <property type="project" value="TreeGrafter"/>
</dbReference>
<protein>
    <recommendedName>
        <fullName evidence="4">Histone chaperone RTT106</fullName>
    </recommendedName>
    <alternativeName>
        <fullName evidence="5">Histone chaperone rtt106</fullName>
    </alternativeName>
</protein>
<dbReference type="HOGENOM" id="CLU_040939_1_0_1"/>
<keyword evidence="10" id="KW-0143">Chaperone</keyword>
<feature type="compositionally biased region" description="Acidic residues" evidence="12">
    <location>
        <begin position="455"/>
        <end position="486"/>
    </location>
</feature>
<evidence type="ECO:0000256" key="6">
    <source>
        <dbReference type="ARBA" id="ARBA00022454"/>
    </source>
</evidence>
<evidence type="ECO:0000313" key="14">
    <source>
        <dbReference type="EMBL" id="CCE64299.1"/>
    </source>
</evidence>
<feature type="compositionally biased region" description="Acidic residues" evidence="12">
    <location>
        <begin position="404"/>
        <end position="424"/>
    </location>
</feature>
<dbReference type="eggNOG" id="ENOG502R9PE">
    <property type="taxonomic scope" value="Eukaryota"/>
</dbReference>
<gene>
    <name evidence="14" type="primary">TPHA0H00910</name>
    <name evidence="14" type="ordered locus">TPHA_0H00910</name>
</gene>
<dbReference type="InterPro" id="IPR040993">
    <property type="entry name" value="Rtt106_N"/>
</dbReference>
<evidence type="ECO:0000256" key="11">
    <source>
        <dbReference type="ARBA" id="ARBA00023242"/>
    </source>
</evidence>
<dbReference type="Gene3D" id="6.10.10.70">
    <property type="entry name" value="RTT106-like"/>
    <property type="match status" value="1"/>
</dbReference>
<dbReference type="PANTHER" id="PTHR45849:SF3">
    <property type="entry name" value="HISTONE CHAPERONE RTT106"/>
    <property type="match status" value="1"/>
</dbReference>
<evidence type="ECO:0000256" key="7">
    <source>
        <dbReference type="ARBA" id="ARBA00023015"/>
    </source>
</evidence>
<dbReference type="GO" id="GO:0031507">
    <property type="term" value="P:heterochromatin formation"/>
    <property type="evidence" value="ECO:0007669"/>
    <property type="project" value="EnsemblFungi"/>
</dbReference>
<feature type="compositionally biased region" description="Basic and acidic residues" evidence="12">
    <location>
        <begin position="425"/>
        <end position="436"/>
    </location>
</feature>
<dbReference type="GO" id="GO:0000122">
    <property type="term" value="P:negative regulation of transcription by RNA polymerase II"/>
    <property type="evidence" value="ECO:0007669"/>
    <property type="project" value="EnsemblFungi"/>
</dbReference>
<dbReference type="RefSeq" id="XP_003686733.1">
    <property type="nucleotide sequence ID" value="XM_003686685.1"/>
</dbReference>
<dbReference type="Gene3D" id="2.30.29.30">
    <property type="entry name" value="Pleckstrin-homology domain (PH domain)/Phosphotyrosine-binding domain (PTB)"/>
    <property type="match status" value="1"/>
</dbReference>
<dbReference type="InterPro" id="IPR044891">
    <property type="entry name" value="Rtt106_N_sf"/>
</dbReference>
<dbReference type="Pfam" id="PF18215">
    <property type="entry name" value="Rtt106_N"/>
    <property type="match status" value="1"/>
</dbReference>
<feature type="compositionally biased region" description="Polar residues" evidence="12">
    <location>
        <begin position="312"/>
        <end position="328"/>
    </location>
</feature>
<comment type="subcellular location">
    <subcellularLocation>
        <location evidence="2">Chromosome</location>
    </subcellularLocation>
    <subcellularLocation>
        <location evidence="1">Nucleus</location>
    </subcellularLocation>
</comment>
<accession>G8BWZ5</accession>
<evidence type="ECO:0000259" key="13">
    <source>
        <dbReference type="SMART" id="SM01287"/>
    </source>
</evidence>
<dbReference type="STRING" id="1071381.G8BWZ5"/>
<keyword evidence="11" id="KW-0539">Nucleus</keyword>
<dbReference type="GO" id="GO:0003690">
    <property type="term" value="F:double-stranded DNA binding"/>
    <property type="evidence" value="ECO:0007669"/>
    <property type="project" value="EnsemblFungi"/>
</dbReference>
<dbReference type="InterPro" id="IPR013719">
    <property type="entry name" value="RTT106/SPT16-like_middle_dom"/>
</dbReference>
<comment type="similarity">
    <text evidence="3">Belongs to the RTT106 family.</text>
</comment>
<dbReference type="OMA" id="TRLTFNV"/>
<dbReference type="Proteomes" id="UP000005666">
    <property type="component" value="Chromosome 8"/>
</dbReference>
<dbReference type="PANTHER" id="PTHR45849">
    <property type="entry name" value="FACT COMPLEX SUBUNIT SSRP1"/>
    <property type="match status" value="1"/>
</dbReference>
<dbReference type="CDD" id="cd11604">
    <property type="entry name" value="RTT106_N"/>
    <property type="match status" value="1"/>
</dbReference>
<dbReference type="GO" id="GO:0042802">
    <property type="term" value="F:identical protein binding"/>
    <property type="evidence" value="ECO:0007669"/>
    <property type="project" value="EnsemblFungi"/>
</dbReference>
<keyword evidence="9" id="KW-0804">Transcription</keyword>
<evidence type="ECO:0000256" key="9">
    <source>
        <dbReference type="ARBA" id="ARBA00023163"/>
    </source>
</evidence>
<dbReference type="Pfam" id="PF08512">
    <property type="entry name" value="Rttp106-like_middle"/>
    <property type="match status" value="1"/>
</dbReference>
<keyword evidence="8" id="KW-0238">DNA-binding</keyword>
<evidence type="ECO:0000256" key="3">
    <source>
        <dbReference type="ARBA" id="ARBA00006159"/>
    </source>
</evidence>
<dbReference type="Gene3D" id="2.30.29.120">
    <property type="match status" value="1"/>
</dbReference>
<evidence type="ECO:0000256" key="12">
    <source>
        <dbReference type="SAM" id="MobiDB-lite"/>
    </source>
</evidence>
<dbReference type="SMART" id="SM01287">
    <property type="entry name" value="Rtt106"/>
    <property type="match status" value="1"/>
</dbReference>
<dbReference type="InterPro" id="IPR011993">
    <property type="entry name" value="PH-like_dom_sf"/>
</dbReference>
<feature type="compositionally biased region" description="Basic and acidic residues" evidence="12">
    <location>
        <begin position="390"/>
        <end position="403"/>
    </location>
</feature>
<name>G8BWZ5_TETPH</name>
<evidence type="ECO:0000256" key="2">
    <source>
        <dbReference type="ARBA" id="ARBA00004286"/>
    </source>
</evidence>
<proteinExistence type="inferred from homology"/>
<dbReference type="InterPro" id="IPR050454">
    <property type="entry name" value="RTT106/SSRP1_HistChap/FACT"/>
</dbReference>
<organism evidence="14 15">
    <name type="scientific">Tetrapisispora phaffii (strain ATCC 24235 / CBS 4417 / NBRC 1672 / NRRL Y-8282 / UCD 70-5)</name>
    <name type="common">Yeast</name>
    <name type="synonym">Fabospora phaffii</name>
    <dbReference type="NCBI Taxonomy" id="1071381"/>
    <lineage>
        <taxon>Eukaryota</taxon>
        <taxon>Fungi</taxon>
        <taxon>Dikarya</taxon>
        <taxon>Ascomycota</taxon>
        <taxon>Saccharomycotina</taxon>
        <taxon>Saccharomycetes</taxon>
        <taxon>Saccharomycetales</taxon>
        <taxon>Saccharomycetaceae</taxon>
        <taxon>Tetrapisispora</taxon>
    </lineage>
</organism>
<dbReference type="GO" id="GO:0005634">
    <property type="term" value="C:nucleus"/>
    <property type="evidence" value="ECO:0007669"/>
    <property type="project" value="UniProtKB-SubCell"/>
</dbReference>
<reference evidence="14 15" key="1">
    <citation type="journal article" date="2011" name="Proc. Natl. Acad. Sci. U.S.A.">
        <title>Evolutionary erosion of yeast sex chromosomes by mating-type switching accidents.</title>
        <authorList>
            <person name="Gordon J.L."/>
            <person name="Armisen D."/>
            <person name="Proux-Wera E."/>
            <person name="Oheigeartaigh S.S."/>
            <person name="Byrne K.P."/>
            <person name="Wolfe K.H."/>
        </authorList>
    </citation>
    <scope>NUCLEOTIDE SEQUENCE [LARGE SCALE GENOMIC DNA]</scope>
    <source>
        <strain evidence="15">ATCC 24235 / CBS 4417 / NBRC 1672 / NRRL Y-8282 / UCD 70-5</strain>
    </source>
</reference>
<evidence type="ECO:0000256" key="8">
    <source>
        <dbReference type="ARBA" id="ARBA00023125"/>
    </source>
</evidence>
<keyword evidence="7" id="KW-0805">Transcription regulation</keyword>
<keyword evidence="6" id="KW-0158">Chromosome</keyword>
<evidence type="ECO:0000256" key="10">
    <source>
        <dbReference type="ARBA" id="ARBA00023186"/>
    </source>
</evidence>
<evidence type="ECO:0000313" key="15">
    <source>
        <dbReference type="Proteomes" id="UP000005666"/>
    </source>
</evidence>
<evidence type="ECO:0000256" key="4">
    <source>
        <dbReference type="ARBA" id="ARBA00017355"/>
    </source>
</evidence>
<dbReference type="OrthoDB" id="75754at2759"/>
<evidence type="ECO:0000256" key="1">
    <source>
        <dbReference type="ARBA" id="ARBA00004123"/>
    </source>
</evidence>
<dbReference type="GO" id="GO:0005694">
    <property type="term" value="C:chromosome"/>
    <property type="evidence" value="ECO:0007669"/>
    <property type="project" value="UniProtKB-SubCell"/>
</dbReference>
<dbReference type="KEGG" id="tpf:TPHA_0H00910"/>
<keyword evidence="15" id="KW-1185">Reference proteome</keyword>
<dbReference type="EMBL" id="HE612863">
    <property type="protein sequence ID" value="CCE64299.1"/>
    <property type="molecule type" value="Genomic_DNA"/>
</dbReference>
<dbReference type="Pfam" id="PF18469">
    <property type="entry name" value="PH_18"/>
    <property type="match status" value="1"/>
</dbReference>
<feature type="domain" description="Histone chaperone RTT106/FACT complex subunit SPT16-like middle" evidence="13">
    <location>
        <begin position="212"/>
        <end position="301"/>
    </location>
</feature>
<dbReference type="AlphaFoldDB" id="G8BWZ5"/>
<feature type="compositionally biased region" description="Acidic residues" evidence="12">
    <location>
        <begin position="353"/>
        <end position="389"/>
    </location>
</feature>
<dbReference type="SUPFAM" id="SSF50729">
    <property type="entry name" value="PH domain-like"/>
    <property type="match status" value="1"/>
</dbReference>
<dbReference type="GO" id="GO:0006368">
    <property type="term" value="P:transcription elongation by RNA polymerase II"/>
    <property type="evidence" value="ECO:0007669"/>
    <property type="project" value="EnsemblFungi"/>
</dbReference>
<dbReference type="GO" id="GO:0006335">
    <property type="term" value="P:DNA replication-dependent chromatin assembly"/>
    <property type="evidence" value="ECO:0007669"/>
    <property type="project" value="EnsemblFungi"/>
</dbReference>
<dbReference type="CDD" id="cd13303">
    <property type="entry name" value="PH1-like_Rtt106"/>
    <property type="match status" value="1"/>
</dbReference>
<dbReference type="GO" id="GO:0042393">
    <property type="term" value="F:histone binding"/>
    <property type="evidence" value="ECO:0007669"/>
    <property type="project" value="EnsemblFungi"/>
</dbReference>
<feature type="region of interest" description="Disordered" evidence="12">
    <location>
        <begin position="301"/>
        <end position="328"/>
    </location>
</feature>
<dbReference type="CDD" id="cd13304">
    <property type="entry name" value="PH2-like_Rtt106"/>
    <property type="match status" value="1"/>
</dbReference>
<feature type="region of interest" description="Disordered" evidence="12">
    <location>
        <begin position="353"/>
        <end position="486"/>
    </location>
</feature>
<sequence length="486" mass="55279">MSQDLLDKLPATLRGKVEQITRALPNSKEIFDELYTFALAEANEISKRKVQKPASVPVETAGVDVKEEEIIFNLKDVTVLSPLRKKLNLILHLSTSSRKPVLSLAKDTKIEMTIEDLKTNVKMATFLPVPEKSNIFYIFINYQKAADDVYTEPILATINKAAILDQFKTSGLVEIGEEDFTKCIEFMRKQAIMTGFRISDPFFKVNPDQDVSFHVECHRGTKEGTLYFLPDHIIFGFKKPILLFESADIESITYSSITRLTFNVTLITKDDRKFEFSMIDQAEYSKIDEYVKRKQVKDRSMSEELKAKTSHKNQASQENQVSSLQEAAQQLAEGENLKDMNLDSDDEEGDVNFEAESELSDGSDDGEDDYGDDDEDEEEGADEGADEGEYNEKTFEEAEKAYQEENDDEGDSEDNDEREDDENDEYMHDFEKREEHGEELESNISPQEGFPVDLGLDDIPIEIDDDEDGDNNNEEDDGENSGVEYD</sequence>
<evidence type="ECO:0000256" key="5">
    <source>
        <dbReference type="ARBA" id="ARBA00018462"/>
    </source>
</evidence>
<dbReference type="InterPro" id="IPR040770">
    <property type="entry name" value="Rtt106_PH"/>
</dbReference>